<dbReference type="PANTHER" id="PTHR11777">
    <property type="entry name" value="ALANYL-TRNA SYNTHETASE"/>
    <property type="match status" value="1"/>
</dbReference>
<dbReference type="EMBL" id="JADKFW010000021">
    <property type="protein sequence ID" value="MBK9719570.1"/>
    <property type="molecule type" value="Genomic_DNA"/>
</dbReference>
<evidence type="ECO:0000259" key="12">
    <source>
        <dbReference type="PROSITE" id="PS50860"/>
    </source>
</evidence>
<dbReference type="PRINTS" id="PR00980">
    <property type="entry name" value="TRNASYNTHALA"/>
</dbReference>
<evidence type="ECO:0000256" key="7">
    <source>
        <dbReference type="ARBA" id="ARBA00022840"/>
    </source>
</evidence>
<feature type="binding site" evidence="11">
    <location>
        <position position="566"/>
    </location>
    <ligand>
        <name>Zn(2+)</name>
        <dbReference type="ChEBI" id="CHEBI:29105"/>
    </ligand>
</feature>
<dbReference type="InterPro" id="IPR012947">
    <property type="entry name" value="tRNA_SAD"/>
</dbReference>
<evidence type="ECO:0000256" key="10">
    <source>
        <dbReference type="ARBA" id="ARBA00023146"/>
    </source>
</evidence>
<dbReference type="Gene3D" id="3.30.980.10">
    <property type="entry name" value="Threonyl-trna Synthetase, Chain A, domain 2"/>
    <property type="match status" value="1"/>
</dbReference>
<keyword evidence="11" id="KW-0963">Cytoplasm</keyword>
<dbReference type="InterPro" id="IPR045864">
    <property type="entry name" value="aa-tRNA-synth_II/BPL/LPL"/>
</dbReference>
<name>A0A9D7SDD2_9BACT</name>
<dbReference type="SUPFAM" id="SSF55681">
    <property type="entry name" value="Class II aaRS and biotin synthetases"/>
    <property type="match status" value="1"/>
</dbReference>
<proteinExistence type="inferred from homology"/>
<comment type="cofactor">
    <cofactor evidence="11">
        <name>Zn(2+)</name>
        <dbReference type="ChEBI" id="CHEBI:29105"/>
    </cofactor>
    <text evidence="11">Binds 1 zinc ion per subunit.</text>
</comment>
<dbReference type="InterPro" id="IPR018164">
    <property type="entry name" value="Ala-tRNA-synth_IIc_N"/>
</dbReference>
<keyword evidence="4 11" id="KW-0479">Metal-binding</keyword>
<keyword evidence="2 11" id="KW-0820">tRNA-binding</keyword>
<dbReference type="SUPFAM" id="SSF55186">
    <property type="entry name" value="ThrRS/AlaRS common domain"/>
    <property type="match status" value="1"/>
</dbReference>
<feature type="binding site" evidence="11">
    <location>
        <position position="562"/>
    </location>
    <ligand>
        <name>Zn(2+)</name>
        <dbReference type="ChEBI" id="CHEBI:29105"/>
    </ligand>
</feature>
<dbReference type="HAMAP" id="MF_00036_B">
    <property type="entry name" value="Ala_tRNA_synth_B"/>
    <property type="match status" value="1"/>
</dbReference>
<keyword evidence="8 11" id="KW-0694">RNA-binding</keyword>
<evidence type="ECO:0000256" key="11">
    <source>
        <dbReference type="HAMAP-Rule" id="MF_00036"/>
    </source>
</evidence>
<dbReference type="Pfam" id="PF02272">
    <property type="entry name" value="DHHA1"/>
    <property type="match status" value="1"/>
</dbReference>
<dbReference type="Pfam" id="PF07973">
    <property type="entry name" value="tRNA_SAD"/>
    <property type="match status" value="1"/>
</dbReference>
<comment type="subcellular location">
    <subcellularLocation>
        <location evidence="11">Cytoplasm</location>
    </subcellularLocation>
</comment>
<dbReference type="InterPro" id="IPR018165">
    <property type="entry name" value="Ala-tRNA-synth_IIc_core"/>
</dbReference>
<evidence type="ECO:0000256" key="4">
    <source>
        <dbReference type="ARBA" id="ARBA00022723"/>
    </source>
</evidence>
<organism evidence="13 14">
    <name type="scientific">Candidatus Defluviibacterium haderslevense</name>
    <dbReference type="NCBI Taxonomy" id="2981993"/>
    <lineage>
        <taxon>Bacteria</taxon>
        <taxon>Pseudomonadati</taxon>
        <taxon>Bacteroidota</taxon>
        <taxon>Saprospiria</taxon>
        <taxon>Saprospirales</taxon>
        <taxon>Saprospiraceae</taxon>
        <taxon>Candidatus Defluviibacterium</taxon>
    </lineage>
</organism>
<comment type="similarity">
    <text evidence="1 11">Belongs to the class-II aminoacyl-tRNA synthetase family.</text>
</comment>
<dbReference type="SUPFAM" id="SSF50447">
    <property type="entry name" value="Translation proteins"/>
    <property type="match status" value="1"/>
</dbReference>
<dbReference type="Pfam" id="PF01411">
    <property type="entry name" value="tRNA-synt_2c"/>
    <property type="match status" value="1"/>
</dbReference>
<dbReference type="Gene3D" id="2.40.30.130">
    <property type="match status" value="1"/>
</dbReference>
<evidence type="ECO:0000256" key="5">
    <source>
        <dbReference type="ARBA" id="ARBA00022741"/>
    </source>
</evidence>
<keyword evidence="5 11" id="KW-0547">Nucleotide-binding</keyword>
<dbReference type="Gene3D" id="3.30.54.20">
    <property type="match status" value="1"/>
</dbReference>
<dbReference type="InterPro" id="IPR003156">
    <property type="entry name" value="DHHA1_dom"/>
</dbReference>
<evidence type="ECO:0000313" key="13">
    <source>
        <dbReference type="EMBL" id="MBK9719570.1"/>
    </source>
</evidence>
<dbReference type="FunFam" id="3.10.310.40:FF:000001">
    <property type="entry name" value="Alanine--tRNA ligase"/>
    <property type="match status" value="1"/>
</dbReference>
<feature type="binding site" evidence="11">
    <location>
        <position position="666"/>
    </location>
    <ligand>
        <name>Zn(2+)</name>
        <dbReference type="ChEBI" id="CHEBI:29105"/>
    </ligand>
</feature>
<comment type="caution">
    <text evidence="13">The sequence shown here is derived from an EMBL/GenBank/DDBJ whole genome shotgun (WGS) entry which is preliminary data.</text>
</comment>
<keyword evidence="10 11" id="KW-0030">Aminoacyl-tRNA synthetase</keyword>
<dbReference type="EC" id="6.1.1.7" evidence="11"/>
<comment type="catalytic activity">
    <reaction evidence="11">
        <text>tRNA(Ala) + L-alanine + ATP = L-alanyl-tRNA(Ala) + AMP + diphosphate</text>
        <dbReference type="Rhea" id="RHEA:12540"/>
        <dbReference type="Rhea" id="RHEA-COMP:9657"/>
        <dbReference type="Rhea" id="RHEA-COMP:9923"/>
        <dbReference type="ChEBI" id="CHEBI:30616"/>
        <dbReference type="ChEBI" id="CHEBI:33019"/>
        <dbReference type="ChEBI" id="CHEBI:57972"/>
        <dbReference type="ChEBI" id="CHEBI:78442"/>
        <dbReference type="ChEBI" id="CHEBI:78497"/>
        <dbReference type="ChEBI" id="CHEBI:456215"/>
        <dbReference type="EC" id="6.1.1.7"/>
    </reaction>
</comment>
<dbReference type="InterPro" id="IPR018163">
    <property type="entry name" value="Thr/Ala-tRNA-synth_IIc_edit"/>
</dbReference>
<dbReference type="GO" id="GO:0006419">
    <property type="term" value="P:alanyl-tRNA aminoacylation"/>
    <property type="evidence" value="ECO:0007669"/>
    <property type="project" value="UniProtKB-UniRule"/>
</dbReference>
<comment type="function">
    <text evidence="11">Catalyzes the attachment of alanine to tRNA(Ala) in a two-step reaction: alanine is first activated by ATP to form Ala-AMP and then transferred to the acceptor end of tRNA(Ala). Also edits incorrectly charged Ser-tRNA(Ala) and Gly-tRNA(Ala) via its editing domain.</text>
</comment>
<keyword evidence="6 11" id="KW-0862">Zinc</keyword>
<evidence type="ECO:0000256" key="2">
    <source>
        <dbReference type="ARBA" id="ARBA00022555"/>
    </source>
</evidence>
<protein>
    <recommendedName>
        <fullName evidence="11">Alanine--tRNA ligase</fullName>
        <ecNumber evidence="11">6.1.1.7</ecNumber>
    </recommendedName>
    <alternativeName>
        <fullName evidence="11">Alanyl-tRNA synthetase</fullName>
        <shortName evidence="11">AlaRS</shortName>
    </alternativeName>
</protein>
<dbReference type="Gene3D" id="3.10.310.40">
    <property type="match status" value="1"/>
</dbReference>
<dbReference type="GO" id="GO:0002161">
    <property type="term" value="F:aminoacyl-tRNA deacylase activity"/>
    <property type="evidence" value="ECO:0007669"/>
    <property type="project" value="TreeGrafter"/>
</dbReference>
<dbReference type="FunFam" id="3.30.980.10:FF:000004">
    <property type="entry name" value="Alanine--tRNA ligase, cytoplasmic"/>
    <property type="match status" value="1"/>
</dbReference>
<dbReference type="SUPFAM" id="SSF101353">
    <property type="entry name" value="Putative anticodon-binding domain of alanyl-tRNA synthetase (AlaRS)"/>
    <property type="match status" value="1"/>
</dbReference>
<dbReference type="AlphaFoldDB" id="A0A9D7SDD2"/>
<dbReference type="FunFam" id="3.30.54.20:FF:000001">
    <property type="entry name" value="Alanine--tRNA ligase"/>
    <property type="match status" value="1"/>
</dbReference>
<dbReference type="PANTHER" id="PTHR11777:SF9">
    <property type="entry name" value="ALANINE--TRNA LIGASE, CYTOPLASMIC"/>
    <property type="match status" value="1"/>
</dbReference>
<comment type="domain">
    <text evidence="11">Consists of three domains; the N-terminal catalytic domain, the editing domain and the C-terminal C-Ala domain. The editing domain removes incorrectly charged amino acids, while the C-Ala domain, along with tRNA(Ala), serves as a bridge to cooperatively bring together the editing and aminoacylation centers thus stimulating deacylation of misacylated tRNAs.</text>
</comment>
<reference evidence="13 14" key="1">
    <citation type="submission" date="2020-10" db="EMBL/GenBank/DDBJ databases">
        <title>Connecting structure to function with the recovery of over 1000 high-quality activated sludge metagenome-assembled genomes encoding full-length rRNA genes using long-read sequencing.</title>
        <authorList>
            <person name="Singleton C.M."/>
            <person name="Petriglieri F."/>
            <person name="Kristensen J.M."/>
            <person name="Kirkegaard R.H."/>
            <person name="Michaelsen T.Y."/>
            <person name="Andersen M.H."/>
            <person name="Karst S.M."/>
            <person name="Dueholm M.S."/>
            <person name="Nielsen P.H."/>
            <person name="Albertsen M."/>
        </authorList>
    </citation>
    <scope>NUCLEOTIDE SEQUENCE [LARGE SCALE GENOMIC DNA]</scope>
    <source>
        <strain evidence="13">Ribe_18-Q3-R11-54_BAT3C.373</strain>
    </source>
</reference>
<dbReference type="InterPro" id="IPR002318">
    <property type="entry name" value="Ala-tRNA-lgiase_IIc"/>
</dbReference>
<feature type="binding site" evidence="11">
    <location>
        <position position="670"/>
    </location>
    <ligand>
        <name>Zn(2+)</name>
        <dbReference type="ChEBI" id="CHEBI:29105"/>
    </ligand>
</feature>
<dbReference type="GO" id="GO:0005737">
    <property type="term" value="C:cytoplasm"/>
    <property type="evidence" value="ECO:0007669"/>
    <property type="project" value="UniProtKB-SubCell"/>
</dbReference>
<dbReference type="InterPro" id="IPR050058">
    <property type="entry name" value="Ala-tRNA_ligase"/>
</dbReference>
<accession>A0A9D7SDD2</accession>
<dbReference type="Proteomes" id="UP000808349">
    <property type="component" value="Unassembled WGS sequence"/>
</dbReference>
<dbReference type="PROSITE" id="PS50860">
    <property type="entry name" value="AA_TRNA_LIGASE_II_ALA"/>
    <property type="match status" value="1"/>
</dbReference>
<keyword evidence="3 11" id="KW-0436">Ligase</keyword>
<dbReference type="GO" id="GO:0004813">
    <property type="term" value="F:alanine-tRNA ligase activity"/>
    <property type="evidence" value="ECO:0007669"/>
    <property type="project" value="UniProtKB-UniRule"/>
</dbReference>
<dbReference type="NCBIfam" id="TIGR00344">
    <property type="entry name" value="alaS"/>
    <property type="match status" value="1"/>
</dbReference>
<dbReference type="FunFam" id="3.30.930.10:FF:000011">
    <property type="entry name" value="Alanine--tRNA ligase, cytoplasmic"/>
    <property type="match status" value="1"/>
</dbReference>
<gene>
    <name evidence="11 13" type="primary">alaS</name>
    <name evidence="13" type="ORF">IPO85_19045</name>
</gene>
<keyword evidence="7 11" id="KW-0067">ATP-binding</keyword>
<evidence type="ECO:0000256" key="1">
    <source>
        <dbReference type="ARBA" id="ARBA00008226"/>
    </source>
</evidence>
<dbReference type="InterPro" id="IPR023033">
    <property type="entry name" value="Ala_tRNA_ligase_euk/bac"/>
</dbReference>
<dbReference type="CDD" id="cd00673">
    <property type="entry name" value="AlaRS_core"/>
    <property type="match status" value="1"/>
</dbReference>
<dbReference type="GO" id="GO:0000049">
    <property type="term" value="F:tRNA binding"/>
    <property type="evidence" value="ECO:0007669"/>
    <property type="project" value="UniProtKB-KW"/>
</dbReference>
<dbReference type="Gene3D" id="3.30.930.10">
    <property type="entry name" value="Bira Bifunctional Protein, Domain 2"/>
    <property type="match status" value="1"/>
</dbReference>
<dbReference type="GO" id="GO:0008270">
    <property type="term" value="F:zinc ion binding"/>
    <property type="evidence" value="ECO:0007669"/>
    <property type="project" value="UniProtKB-UniRule"/>
</dbReference>
<sequence length="878" mass="99579">MESRLIRQTFLDFFAKNGHKIVPSAPIVVKNDPTLMFTNAGMNQFKDYFLGNKLIDIPRIADTQKCLRVSGKHNDLEEVGTDGYHHTMFEMLGNWSFGDYFKEEAIAFAWKLLTEAYKLDPSRLYISVFGGDAEEGLSKDLEAVEFWKKWVPEERILFFGKKDNFWEMGESGPCGPCSEIHVDLRPDDVRNRISGANLVNVGTPEVMEIWNLVFIQYNRKVDGQLEELPAKHIDTGMGFERISMVLQHKTSSYDTDIFSPLIQYIATFSGHPYTASYAPQAKSDLAMRVIADHIRAITFTIADGSIPSNTGSGYVIRRILRRAVRYYYSFLGIKDPFLFRLIPILVDTMGEVFPEIKSQQEFIIKVVHEEEISFLRTLEGGLKKLDQLKLDSGLISGSLAFELYDTYGFPLDLTKLIAAEKNWTIDEAGFKLALDQQKQRSRADAKKEYSDWNFIQDGQCKFIGYDVNEVEQTKLLRWRKLESKGNALYQLVLETTPFYPEGGGQVGDKGLLYFDGQAIEVLDTVKENDLILHIVEILPQHLEVPVRCVINGYRRSQIENNHSATHLMHAALRNILGTHVQQKGSLVNEDYLRFDFSHFQKLSSEEIKNIETLVNEKIRENIALEEKRHLPIEEAKQSGAMMLFGEKYGDYVRMITFDPGFSRELCGGCHVESTGNIGLFKIVSEASVAAGIRRIEAVSSSKAEQYIRDQMDELNQIKAVFNNPPNMIQHIHHLLDENKSLHKQIQDFKEEQSLVLKDQLLARAERISGIQTLFCSIVLTDSKLVKSLIYQLGKELSPAILFFGFVENDKAQLMCYVSEELVKTNQYNASNWLKQVSKHIEGGGGGQAFFATAGGKNVAGIQTAIEAVKDIVIKELKA</sequence>
<evidence type="ECO:0000256" key="3">
    <source>
        <dbReference type="ARBA" id="ARBA00022598"/>
    </source>
</evidence>
<dbReference type="SMART" id="SM00863">
    <property type="entry name" value="tRNA_SAD"/>
    <property type="match status" value="1"/>
</dbReference>
<feature type="domain" description="Alanyl-transfer RNA synthetases family profile" evidence="12">
    <location>
        <begin position="1"/>
        <end position="709"/>
    </location>
</feature>
<keyword evidence="9 11" id="KW-0648">Protein biosynthesis</keyword>
<dbReference type="InterPro" id="IPR009000">
    <property type="entry name" value="Transl_B-barrel_sf"/>
</dbReference>
<evidence type="ECO:0000256" key="9">
    <source>
        <dbReference type="ARBA" id="ARBA00022917"/>
    </source>
</evidence>
<evidence type="ECO:0000256" key="6">
    <source>
        <dbReference type="ARBA" id="ARBA00022833"/>
    </source>
</evidence>
<dbReference type="GO" id="GO:0005524">
    <property type="term" value="F:ATP binding"/>
    <property type="evidence" value="ECO:0007669"/>
    <property type="project" value="UniProtKB-UniRule"/>
</dbReference>
<evidence type="ECO:0000256" key="8">
    <source>
        <dbReference type="ARBA" id="ARBA00022884"/>
    </source>
</evidence>
<dbReference type="InterPro" id="IPR018162">
    <property type="entry name" value="Ala-tRNA-ligase_IIc_anticod-bd"/>
</dbReference>
<evidence type="ECO:0000313" key="14">
    <source>
        <dbReference type="Proteomes" id="UP000808349"/>
    </source>
</evidence>